<name>A0A7S4G1E4_9EUGL</name>
<gene>
    <name evidence="1" type="ORF">EGYM00163_LOCUS33367</name>
</gene>
<accession>A0A7S4G1E4</accession>
<protein>
    <submittedName>
        <fullName evidence="1">Uncharacterized protein</fullName>
    </submittedName>
</protein>
<reference evidence="1" key="1">
    <citation type="submission" date="2021-01" db="EMBL/GenBank/DDBJ databases">
        <authorList>
            <person name="Corre E."/>
            <person name="Pelletier E."/>
            <person name="Niang G."/>
            <person name="Scheremetjew M."/>
            <person name="Finn R."/>
            <person name="Kale V."/>
            <person name="Holt S."/>
            <person name="Cochrane G."/>
            <person name="Meng A."/>
            <person name="Brown T."/>
            <person name="Cohen L."/>
        </authorList>
    </citation>
    <scope>NUCLEOTIDE SEQUENCE</scope>
    <source>
        <strain evidence="1">CCMP1594</strain>
    </source>
</reference>
<dbReference type="EMBL" id="HBJA01096374">
    <property type="protein sequence ID" value="CAE0822167.1"/>
    <property type="molecule type" value="Transcribed_RNA"/>
</dbReference>
<sequence length="116" mass="12727">MAGHEGGCTYWQMARDTLIQHPPRRHCAPLHQHIAQCGPSVTGPVHNPPTSRQNTLTCRQNYIDTDAQIVVRKVHNPANLDFPCTTDTQEVSRPAILNGISPTANVPAQSASPFHM</sequence>
<proteinExistence type="predicted"/>
<dbReference type="AlphaFoldDB" id="A0A7S4G1E4"/>
<evidence type="ECO:0000313" key="1">
    <source>
        <dbReference type="EMBL" id="CAE0822167.1"/>
    </source>
</evidence>
<organism evidence="1">
    <name type="scientific">Eutreptiella gymnastica</name>
    <dbReference type="NCBI Taxonomy" id="73025"/>
    <lineage>
        <taxon>Eukaryota</taxon>
        <taxon>Discoba</taxon>
        <taxon>Euglenozoa</taxon>
        <taxon>Euglenida</taxon>
        <taxon>Spirocuta</taxon>
        <taxon>Euglenophyceae</taxon>
        <taxon>Eutreptiales</taxon>
        <taxon>Eutreptiaceae</taxon>
        <taxon>Eutreptiella</taxon>
    </lineage>
</organism>